<evidence type="ECO:0000313" key="2">
    <source>
        <dbReference type="EMBL" id="PXV64485.1"/>
    </source>
</evidence>
<accession>A0A2V3PWF5</accession>
<keyword evidence="3" id="KW-1185">Reference proteome</keyword>
<dbReference type="RefSeq" id="WP_110310598.1">
    <property type="nucleotide sequence ID" value="NZ_QICL01000010.1"/>
</dbReference>
<comment type="caution">
    <text evidence="2">The sequence shown here is derived from an EMBL/GenBank/DDBJ whole genome shotgun (WGS) entry which is preliminary data.</text>
</comment>
<dbReference type="OrthoDB" id="9808630at2"/>
<feature type="domain" description="DUF3943" evidence="1">
    <location>
        <begin position="87"/>
        <end position="190"/>
    </location>
</feature>
<dbReference type="Proteomes" id="UP000247973">
    <property type="component" value="Unassembled WGS sequence"/>
</dbReference>
<reference evidence="2 3" key="1">
    <citation type="submission" date="2018-03" db="EMBL/GenBank/DDBJ databases">
        <title>Genomic Encyclopedia of Archaeal and Bacterial Type Strains, Phase II (KMG-II): from individual species to whole genera.</title>
        <authorList>
            <person name="Goeker M."/>
        </authorList>
    </citation>
    <scope>NUCLEOTIDE SEQUENCE [LARGE SCALE GENOMIC DNA]</scope>
    <source>
        <strain evidence="2 3">DSM 100214</strain>
    </source>
</reference>
<evidence type="ECO:0000313" key="3">
    <source>
        <dbReference type="Proteomes" id="UP000247973"/>
    </source>
</evidence>
<dbReference type="Pfam" id="PF13084">
    <property type="entry name" value="DUF3943"/>
    <property type="match status" value="1"/>
</dbReference>
<dbReference type="EMBL" id="QICL01000010">
    <property type="protein sequence ID" value="PXV64485.1"/>
    <property type="molecule type" value="Genomic_DNA"/>
</dbReference>
<gene>
    <name evidence="2" type="ORF">CLV62_110129</name>
</gene>
<protein>
    <submittedName>
        <fullName evidence="2">Uncharacterized protein DUF3943</fullName>
    </submittedName>
</protein>
<evidence type="ECO:0000259" key="1">
    <source>
        <dbReference type="Pfam" id="PF13084"/>
    </source>
</evidence>
<proteinExistence type="predicted"/>
<organism evidence="2 3">
    <name type="scientific">Dysgonomonas alginatilytica</name>
    <dbReference type="NCBI Taxonomy" id="1605892"/>
    <lineage>
        <taxon>Bacteria</taxon>
        <taxon>Pseudomonadati</taxon>
        <taxon>Bacteroidota</taxon>
        <taxon>Bacteroidia</taxon>
        <taxon>Bacteroidales</taxon>
        <taxon>Dysgonomonadaceae</taxon>
        <taxon>Dysgonomonas</taxon>
    </lineage>
</organism>
<sequence>MKKYILIIALLVPISAYSQHLLQRKTTQPIPADSLDLQYYSKKNGWGAAAQIFTLNMSIWAFDRYIMKEDFAYIGFNSMSDNLKKGFYWDNDQIGTNMFLHPYHGSLYYNSARSRGYNYWESGLFALGGSAMWELFLENEPPSTNDIIATPIGGMALGEVLYRASDLVYDDRKRGGERFRREFFGFLISPTRGLTRIINGDAWKKRSTSGRQFGIPEISAEISAGVRVLELQDEILDKGVGFTTTVSVEYGDRYEDESTKPFDYFTIQANLNIQKSQPVLGQINIIGRLWASQLVDSSKDYLGIGIYQHFDYYDSDTISKKSNEIPYKLAAPAAVGVGLIHKSKRFADWDFNSYVHLNGIILGASLSDHYRVSNRNYNLGSGFGWKTGINISYKDKIGVSWLYEGYRLFTWKGYAEGTDLENVDYEHLNAQGDNSNATFNLTTFRVDLKLRDKIHLTGTATGYRRSTHYKYYNNVYSITAEGRLMLTYKF</sequence>
<name>A0A2V3PWF5_9BACT</name>
<dbReference type="AlphaFoldDB" id="A0A2V3PWF5"/>
<dbReference type="InterPro" id="IPR025079">
    <property type="entry name" value="DUF3943"/>
</dbReference>